<dbReference type="InterPro" id="IPR007308">
    <property type="entry name" value="Rtr1/RPAP2_dom"/>
</dbReference>
<dbReference type="Gene3D" id="1.25.40.820">
    <property type="match status" value="1"/>
</dbReference>
<dbReference type="AlphaFoldDB" id="A0A9W4WSK4"/>
<dbReference type="GO" id="GO:0008420">
    <property type="term" value="F:RNA polymerase II CTD heptapeptide repeat phosphatase activity"/>
    <property type="evidence" value="ECO:0007669"/>
    <property type="project" value="UniProtKB-UniRule"/>
</dbReference>
<feature type="compositionally biased region" description="Basic and acidic residues" evidence="13">
    <location>
        <begin position="1"/>
        <end position="16"/>
    </location>
</feature>
<dbReference type="Proteomes" id="UP001153678">
    <property type="component" value="Unassembled WGS sequence"/>
</dbReference>
<feature type="region of interest" description="Disordered" evidence="13">
    <location>
        <begin position="1"/>
        <end position="37"/>
    </location>
</feature>
<dbReference type="GO" id="GO:0005634">
    <property type="term" value="C:nucleus"/>
    <property type="evidence" value="ECO:0007669"/>
    <property type="project" value="UniProtKB-SubCell"/>
</dbReference>
<comment type="caution">
    <text evidence="15">The sequence shown here is derived from an EMBL/GenBank/DDBJ whole genome shotgun (WGS) entry which is preliminary data.</text>
</comment>
<evidence type="ECO:0000256" key="1">
    <source>
        <dbReference type="ARBA" id="ARBA00004123"/>
    </source>
</evidence>
<feature type="compositionally biased region" description="Polar residues" evidence="13">
    <location>
        <begin position="24"/>
        <end position="34"/>
    </location>
</feature>
<keyword evidence="7 12" id="KW-0904">Protein phosphatase</keyword>
<evidence type="ECO:0000256" key="2">
    <source>
        <dbReference type="ARBA" id="ARBA00005676"/>
    </source>
</evidence>
<feature type="domain" description="RTR1-type" evidence="14">
    <location>
        <begin position="81"/>
        <end position="163"/>
    </location>
</feature>
<dbReference type="InterPro" id="IPR038534">
    <property type="entry name" value="Rtr1/RPAP2_sf"/>
</dbReference>
<evidence type="ECO:0000256" key="12">
    <source>
        <dbReference type="RuleBase" id="RU367080"/>
    </source>
</evidence>
<feature type="region of interest" description="Disordered" evidence="13">
    <location>
        <begin position="342"/>
        <end position="382"/>
    </location>
</feature>
<protein>
    <recommendedName>
        <fullName evidence="12">RNA polymerase II subunit B1 CTD phosphatase RPAP2 homolog</fullName>
        <ecNumber evidence="12">3.1.3.16</ecNumber>
    </recommendedName>
</protein>
<keyword evidence="16" id="KW-1185">Reference proteome</keyword>
<comment type="function">
    <text evidence="12">Putative RNA polymerase II subunit B1 C-terminal domain (CTD) phosphatase involved in RNA polymerase II transcription regulation.</text>
</comment>
<evidence type="ECO:0000256" key="4">
    <source>
        <dbReference type="ARBA" id="ARBA00022771"/>
    </source>
</evidence>
<dbReference type="PROSITE" id="PS51479">
    <property type="entry name" value="ZF_RTR1"/>
    <property type="match status" value="1"/>
</dbReference>
<sequence length="551" mass="63754">MSLTLEKHERKKSPEKSRRRVKFSNENTSDLQSSARKKVNKLTTKQKLVKQSFELRKKFEELSSEWQEKLFETVDINVLRESAKYLLPQHYFEIVEERNADNLCGYPICNKDRQEIQGQFRISNRARKIYDISELKCYCSTACFTSSKFFMTQLSEEPVYLRNLENWKAINVIPLGINLREIIKKEKSTINPFIKEDDRKSTYVKDMFANLPPAPPGLIIKEKNDKEIEAPSAPIFTNDANAHDVIEGFRIGFQGLSISDSDIKPTTLILSKEVQVVKDKTPKTDEEDYEMAMSLANSMFRNGKFHYQDNEDHKIVPDNMISNSNSIKTIDSMKNNKELVNQPTSIECKGSRDSVDDSPKSLQKSNKTQQPPSPEKQARKKKRVKLQMSLFGTIWTALDRMATPNTRRYFKSIDGQFTEGNDAITWRQPITNENALMRIQIFSEKIIECYHILRKHLAITAGIERELINLMSTFTFDTTTVVFNDLENNVLCMVFLYALSMDITELRENIFPEKSSSKKDGEYQFKTILESMNLTIEELDAFVRVLRIGPV</sequence>
<dbReference type="EC" id="3.1.3.16" evidence="12"/>
<evidence type="ECO:0000256" key="10">
    <source>
        <dbReference type="ARBA" id="ARBA00048336"/>
    </source>
</evidence>
<evidence type="ECO:0000256" key="3">
    <source>
        <dbReference type="ARBA" id="ARBA00022723"/>
    </source>
</evidence>
<evidence type="ECO:0000313" key="15">
    <source>
        <dbReference type="EMBL" id="CAI2169063.1"/>
    </source>
</evidence>
<comment type="catalytic activity">
    <reaction evidence="10 12">
        <text>O-phospho-L-threonyl-[protein] + H2O = L-threonyl-[protein] + phosphate</text>
        <dbReference type="Rhea" id="RHEA:47004"/>
        <dbReference type="Rhea" id="RHEA-COMP:11060"/>
        <dbReference type="Rhea" id="RHEA-COMP:11605"/>
        <dbReference type="ChEBI" id="CHEBI:15377"/>
        <dbReference type="ChEBI" id="CHEBI:30013"/>
        <dbReference type="ChEBI" id="CHEBI:43474"/>
        <dbReference type="ChEBI" id="CHEBI:61977"/>
        <dbReference type="EC" id="3.1.3.16"/>
    </reaction>
</comment>
<dbReference type="GO" id="GO:0043175">
    <property type="term" value="F:RNA polymerase core enzyme binding"/>
    <property type="evidence" value="ECO:0007669"/>
    <property type="project" value="UniProtKB-UniRule"/>
</dbReference>
<dbReference type="PANTHER" id="PTHR14732:SF0">
    <property type="entry name" value="RNA POLYMERASE II SUBUNIT B1 CTD PHOSPHATASE RPAP2-RELATED"/>
    <property type="match status" value="1"/>
</dbReference>
<feature type="compositionally biased region" description="Basic and acidic residues" evidence="13">
    <location>
        <begin position="349"/>
        <end position="359"/>
    </location>
</feature>
<evidence type="ECO:0000256" key="8">
    <source>
        <dbReference type="ARBA" id="ARBA00023242"/>
    </source>
</evidence>
<evidence type="ECO:0000256" key="6">
    <source>
        <dbReference type="ARBA" id="ARBA00022833"/>
    </source>
</evidence>
<dbReference type="GO" id="GO:0005737">
    <property type="term" value="C:cytoplasm"/>
    <property type="evidence" value="ECO:0007669"/>
    <property type="project" value="TreeGrafter"/>
</dbReference>
<gene>
    <name evidence="15" type="ORF">FWILDA_LOCUS3891</name>
</gene>
<keyword evidence="6 12" id="KW-0862">Zinc</keyword>
<dbReference type="OrthoDB" id="2590500at2759"/>
<evidence type="ECO:0000256" key="9">
    <source>
        <dbReference type="ARBA" id="ARBA00047761"/>
    </source>
</evidence>
<proteinExistence type="inferred from homology"/>
<keyword evidence="4 12" id="KW-0863">Zinc-finger</keyword>
<keyword evidence="5 12" id="KW-0378">Hydrolase</keyword>
<evidence type="ECO:0000256" key="11">
    <source>
        <dbReference type="PROSITE-ProRule" id="PRU00812"/>
    </source>
</evidence>
<evidence type="ECO:0000259" key="14">
    <source>
        <dbReference type="PROSITE" id="PS51479"/>
    </source>
</evidence>
<comment type="similarity">
    <text evidence="2 11 12">Belongs to the RPAP2 family.</text>
</comment>
<keyword evidence="3 12" id="KW-0479">Metal-binding</keyword>
<dbReference type="EMBL" id="CAMKVN010000546">
    <property type="protein sequence ID" value="CAI2169063.1"/>
    <property type="molecule type" value="Genomic_DNA"/>
</dbReference>
<feature type="compositionally biased region" description="Polar residues" evidence="13">
    <location>
        <begin position="360"/>
        <end position="370"/>
    </location>
</feature>
<evidence type="ECO:0000313" key="16">
    <source>
        <dbReference type="Proteomes" id="UP001153678"/>
    </source>
</evidence>
<comment type="catalytic activity">
    <reaction evidence="9 12">
        <text>O-phospho-L-seryl-[protein] + H2O = L-seryl-[protein] + phosphate</text>
        <dbReference type="Rhea" id="RHEA:20629"/>
        <dbReference type="Rhea" id="RHEA-COMP:9863"/>
        <dbReference type="Rhea" id="RHEA-COMP:11604"/>
        <dbReference type="ChEBI" id="CHEBI:15377"/>
        <dbReference type="ChEBI" id="CHEBI:29999"/>
        <dbReference type="ChEBI" id="CHEBI:43474"/>
        <dbReference type="ChEBI" id="CHEBI:83421"/>
        <dbReference type="EC" id="3.1.3.16"/>
    </reaction>
</comment>
<evidence type="ECO:0000256" key="13">
    <source>
        <dbReference type="SAM" id="MobiDB-lite"/>
    </source>
</evidence>
<dbReference type="Pfam" id="PF04181">
    <property type="entry name" value="RPAP2_Rtr1"/>
    <property type="match status" value="1"/>
</dbReference>
<accession>A0A9W4WSK4</accession>
<reference evidence="15" key="1">
    <citation type="submission" date="2022-08" db="EMBL/GenBank/DDBJ databases">
        <authorList>
            <person name="Kallberg Y."/>
            <person name="Tangrot J."/>
            <person name="Rosling A."/>
        </authorList>
    </citation>
    <scope>NUCLEOTIDE SEQUENCE</scope>
    <source>
        <strain evidence="15">Wild A</strain>
    </source>
</reference>
<dbReference type="InterPro" id="IPR039693">
    <property type="entry name" value="Rtr1/RPAP2"/>
</dbReference>
<dbReference type="GO" id="GO:0008270">
    <property type="term" value="F:zinc ion binding"/>
    <property type="evidence" value="ECO:0007669"/>
    <property type="project" value="UniProtKB-KW"/>
</dbReference>
<name>A0A9W4WSK4_9GLOM</name>
<evidence type="ECO:0000256" key="5">
    <source>
        <dbReference type="ARBA" id="ARBA00022801"/>
    </source>
</evidence>
<dbReference type="PANTHER" id="PTHR14732">
    <property type="entry name" value="RNA POLYMERASE II SUBUNIT B1 CTD PHOSPHATASE RPAP2-RELATED"/>
    <property type="match status" value="1"/>
</dbReference>
<evidence type="ECO:0000256" key="7">
    <source>
        <dbReference type="ARBA" id="ARBA00022912"/>
    </source>
</evidence>
<keyword evidence="8 12" id="KW-0539">Nucleus</keyword>
<organism evidence="15 16">
    <name type="scientific">Funneliformis geosporum</name>
    <dbReference type="NCBI Taxonomy" id="1117311"/>
    <lineage>
        <taxon>Eukaryota</taxon>
        <taxon>Fungi</taxon>
        <taxon>Fungi incertae sedis</taxon>
        <taxon>Mucoromycota</taxon>
        <taxon>Glomeromycotina</taxon>
        <taxon>Glomeromycetes</taxon>
        <taxon>Glomerales</taxon>
        <taxon>Glomeraceae</taxon>
        <taxon>Funneliformis</taxon>
    </lineage>
</organism>
<comment type="subcellular location">
    <subcellularLocation>
        <location evidence="1 12">Nucleus</location>
    </subcellularLocation>
</comment>